<evidence type="ECO:0000313" key="2">
    <source>
        <dbReference type="EMBL" id="GJT29386.1"/>
    </source>
</evidence>
<dbReference type="Proteomes" id="UP001151760">
    <property type="component" value="Unassembled WGS sequence"/>
</dbReference>
<name>A0ABQ5CU30_9ASTR</name>
<evidence type="ECO:0000256" key="1">
    <source>
        <dbReference type="SAM" id="MobiDB-lite"/>
    </source>
</evidence>
<reference evidence="2" key="1">
    <citation type="journal article" date="2022" name="Int. J. Mol. Sci.">
        <title>Draft Genome of Tanacetum Coccineum: Genomic Comparison of Closely Related Tanacetum-Family Plants.</title>
        <authorList>
            <person name="Yamashiro T."/>
            <person name="Shiraishi A."/>
            <person name="Nakayama K."/>
            <person name="Satake H."/>
        </authorList>
    </citation>
    <scope>NUCLEOTIDE SEQUENCE</scope>
</reference>
<sequence length="489" mass="55811">MSSSNQQALAEAGTDTRPQMLDKGSCVPWSSRFLRFLDGKKEEGSTSFNLLFKVSISWNSVKVLKCLCVMVKASRSVANKGVEAMVSNESEIHTIEGEVSNTLKVHVLSGVDTNKDIGLGSNPATWWLMISRIYKVYGVDSIEDVLFMVLIRPYKFKIDDVSLKADTTVCLVLGWDKDSIKLKKAVFGFIEDVITKTIDYHLFDVVVEFHRGRSLLLLVIINTASLKFLLLEFIIRVELHGDLILRRREERSLSNNLFLGEYECSSLVLDRDERLEEEIRSIETGSNNVDDQEIYHKTLSTTVDVLKNESKAKDDKYLKEIIDLEKKKKALDNVVYKMAQRKVPELYYGHTIVKQHDALSVIDTEETFELAEESRLKMHAKQNDPIAKDKKVNIAPIDYAAFNKLSEHFVKHFVRQKQLFVGQAFWLPISKPVSETPPVQPEPVLKEIPRELPTISLVKNSFNKMRSHVNDFDKVITVRTKVTGQNERT</sequence>
<evidence type="ECO:0000313" key="3">
    <source>
        <dbReference type="Proteomes" id="UP001151760"/>
    </source>
</evidence>
<dbReference type="EMBL" id="BQNB010014538">
    <property type="protein sequence ID" value="GJT29386.1"/>
    <property type="molecule type" value="Genomic_DNA"/>
</dbReference>
<proteinExistence type="predicted"/>
<organism evidence="2 3">
    <name type="scientific">Tanacetum coccineum</name>
    <dbReference type="NCBI Taxonomy" id="301880"/>
    <lineage>
        <taxon>Eukaryota</taxon>
        <taxon>Viridiplantae</taxon>
        <taxon>Streptophyta</taxon>
        <taxon>Embryophyta</taxon>
        <taxon>Tracheophyta</taxon>
        <taxon>Spermatophyta</taxon>
        <taxon>Magnoliopsida</taxon>
        <taxon>eudicotyledons</taxon>
        <taxon>Gunneridae</taxon>
        <taxon>Pentapetalae</taxon>
        <taxon>asterids</taxon>
        <taxon>campanulids</taxon>
        <taxon>Asterales</taxon>
        <taxon>Asteraceae</taxon>
        <taxon>Asteroideae</taxon>
        <taxon>Anthemideae</taxon>
        <taxon>Anthemidinae</taxon>
        <taxon>Tanacetum</taxon>
    </lineage>
</organism>
<feature type="region of interest" description="Disordered" evidence="1">
    <location>
        <begin position="1"/>
        <end position="21"/>
    </location>
</feature>
<gene>
    <name evidence="2" type="ORF">Tco_0909661</name>
</gene>
<protein>
    <submittedName>
        <fullName evidence="2">Uncharacterized protein</fullName>
    </submittedName>
</protein>
<accession>A0ABQ5CU30</accession>
<reference evidence="2" key="2">
    <citation type="submission" date="2022-01" db="EMBL/GenBank/DDBJ databases">
        <authorList>
            <person name="Yamashiro T."/>
            <person name="Shiraishi A."/>
            <person name="Satake H."/>
            <person name="Nakayama K."/>
        </authorList>
    </citation>
    <scope>NUCLEOTIDE SEQUENCE</scope>
</reference>
<comment type="caution">
    <text evidence="2">The sequence shown here is derived from an EMBL/GenBank/DDBJ whole genome shotgun (WGS) entry which is preliminary data.</text>
</comment>
<keyword evidence="3" id="KW-1185">Reference proteome</keyword>